<sequence>MPIKWCHYVGPSGKPRFGAWRARYKNGDTPLHRSAGTWNSRDDTNACVDRRSLTCLLLTTVVRLALLFCLAASTRKDPWMIET</sequence>
<feature type="transmembrane region" description="Helical" evidence="1">
    <location>
        <begin position="53"/>
        <end position="73"/>
    </location>
</feature>
<keyword evidence="1" id="KW-0812">Transmembrane</keyword>
<evidence type="ECO:0000256" key="1">
    <source>
        <dbReference type="SAM" id="Phobius"/>
    </source>
</evidence>
<dbReference type="EMBL" id="MU827648">
    <property type="protein sequence ID" value="KAJ7344104.1"/>
    <property type="molecule type" value="Genomic_DNA"/>
</dbReference>
<name>A0A9W9YGY2_9CNID</name>
<dbReference type="Proteomes" id="UP001163046">
    <property type="component" value="Unassembled WGS sequence"/>
</dbReference>
<proteinExistence type="predicted"/>
<keyword evidence="1" id="KW-1133">Transmembrane helix</keyword>
<protein>
    <submittedName>
        <fullName evidence="2">Uncharacterized protein</fullName>
    </submittedName>
</protein>
<evidence type="ECO:0000313" key="3">
    <source>
        <dbReference type="Proteomes" id="UP001163046"/>
    </source>
</evidence>
<dbReference type="AlphaFoldDB" id="A0A9W9YGY2"/>
<gene>
    <name evidence="2" type="ORF">OS493_040342</name>
</gene>
<keyword evidence="3" id="KW-1185">Reference proteome</keyword>
<keyword evidence="1" id="KW-0472">Membrane</keyword>
<accession>A0A9W9YGY2</accession>
<reference evidence="2" key="1">
    <citation type="submission" date="2023-01" db="EMBL/GenBank/DDBJ databases">
        <title>Genome assembly of the deep-sea coral Lophelia pertusa.</title>
        <authorList>
            <person name="Herrera S."/>
            <person name="Cordes E."/>
        </authorList>
    </citation>
    <scope>NUCLEOTIDE SEQUENCE</scope>
    <source>
        <strain evidence="2">USNM1676648</strain>
        <tissue evidence="2">Polyp</tissue>
    </source>
</reference>
<comment type="caution">
    <text evidence="2">The sequence shown here is derived from an EMBL/GenBank/DDBJ whole genome shotgun (WGS) entry which is preliminary data.</text>
</comment>
<evidence type="ECO:0000313" key="2">
    <source>
        <dbReference type="EMBL" id="KAJ7344104.1"/>
    </source>
</evidence>
<organism evidence="2 3">
    <name type="scientific">Desmophyllum pertusum</name>
    <dbReference type="NCBI Taxonomy" id="174260"/>
    <lineage>
        <taxon>Eukaryota</taxon>
        <taxon>Metazoa</taxon>
        <taxon>Cnidaria</taxon>
        <taxon>Anthozoa</taxon>
        <taxon>Hexacorallia</taxon>
        <taxon>Scleractinia</taxon>
        <taxon>Caryophylliina</taxon>
        <taxon>Caryophylliidae</taxon>
        <taxon>Desmophyllum</taxon>
    </lineage>
</organism>